<dbReference type="AlphaFoldDB" id="A0A1L5P295"/>
<dbReference type="EMBL" id="CP017241">
    <property type="protein sequence ID" value="APO74258.1"/>
    <property type="molecule type" value="Genomic_DNA"/>
</dbReference>
<protein>
    <submittedName>
        <fullName evidence="3">Phage terminase large subunit GpA protein</fullName>
    </submittedName>
</protein>
<sequence>MTVLYNPERLVFDVLAEATEPPPAVDYLAWAKKNIVFSERITDHPGPYSEELVPFFSEILRALSPEDPCNIVSLAKSAQIGGTICANIFTLGSLDMAPGDFLYVHPTEENAARWSKTKLMPLVRETPSIAALFSQNSRDASNSVLYKERIDGRGAIQAAGANSPAGLSMISPRKQVQDDLAKWQMNEAGDPEVQADSRTKAFFTGKIFKISTPMVAPGCKITQNYQEGTQESYHVPCPHCHELQELKWENMRDHIDPEHPEKAHFVCVHCGCEIHEYHRAWMVKPENGSKWVAKYPDRARRHRSFRIWMAYSPFERWENLAREWLTLQQGGPERRENGSGAEQTFFNDWLGLAYEADNRAIEWETLRDRAEEKGFKRGVIPAEALALVIGADVQGDRVEWLLVGYGRNRYRAVIDHGVIDARAGSHQPGFKEHSGHISEPEVRAALDRLLVREWIDESGRKRTADRLAIDGNAYTEDVWSWVKRHPKSRVLMVRGGNVEAAPPIAQVKEYDKRGKPKKSKWTSRFFSFNASQFKLRLYRDFRKDEPERPGYIRFARGFGDDFYQQATAENRVAEKTRTGHSRYVWVLPPGKRNEIMDMLNQSLAGAYRFGLPYWTDEEWDAIEDRLSRIEAPAQGDLEDHIAAQTTAPVPKRAALEGEADQSPLLAAALARAARAAQRNR</sequence>
<proteinExistence type="predicted"/>
<feature type="domain" description="Phage terminase large subunit GpA ATPase" evidence="1">
    <location>
        <begin position="44"/>
        <end position="286"/>
    </location>
</feature>
<dbReference type="Pfam" id="PF20454">
    <property type="entry name" value="GpA_nuclease"/>
    <property type="match status" value="1"/>
</dbReference>
<dbReference type="Proteomes" id="UP000185109">
    <property type="component" value="Chromosome"/>
</dbReference>
<evidence type="ECO:0000313" key="4">
    <source>
        <dbReference type="Proteomes" id="UP000185109"/>
    </source>
</evidence>
<dbReference type="GO" id="GO:0016887">
    <property type="term" value="F:ATP hydrolysis activity"/>
    <property type="evidence" value="ECO:0007669"/>
    <property type="project" value="InterPro"/>
</dbReference>
<accession>A0A1L5P295</accession>
<organism evidence="3 4">
    <name type="scientific">Rhizobium etli 8C-3</name>
    <dbReference type="NCBI Taxonomy" id="538025"/>
    <lineage>
        <taxon>Bacteria</taxon>
        <taxon>Pseudomonadati</taxon>
        <taxon>Pseudomonadota</taxon>
        <taxon>Alphaproteobacteria</taxon>
        <taxon>Hyphomicrobiales</taxon>
        <taxon>Rhizobiaceae</taxon>
        <taxon>Rhizobium/Agrobacterium group</taxon>
        <taxon>Rhizobium</taxon>
    </lineage>
</organism>
<evidence type="ECO:0000313" key="3">
    <source>
        <dbReference type="EMBL" id="APO74258.1"/>
    </source>
</evidence>
<dbReference type="GO" id="GO:0004519">
    <property type="term" value="F:endonuclease activity"/>
    <property type="evidence" value="ECO:0007669"/>
    <property type="project" value="InterPro"/>
</dbReference>
<dbReference type="InterPro" id="IPR046453">
    <property type="entry name" value="GpA_ATPase"/>
</dbReference>
<name>A0A1L5P295_RHIET</name>
<dbReference type="Pfam" id="PF05876">
    <property type="entry name" value="GpA_ATPase"/>
    <property type="match status" value="1"/>
</dbReference>
<evidence type="ECO:0000259" key="2">
    <source>
        <dbReference type="Pfam" id="PF20454"/>
    </source>
</evidence>
<dbReference type="RefSeq" id="WP_074060819.1">
    <property type="nucleotide sequence ID" value="NZ_CP017241.1"/>
</dbReference>
<reference evidence="3 4" key="1">
    <citation type="submission" date="2016-09" db="EMBL/GenBank/DDBJ databases">
        <title>The complete genome sequences of Rhizobium gallicum, symbiovars gallicum and phaseoli, symbionts associated to common bean (Phaseolus vulgaris).</title>
        <authorList>
            <person name="Bustos P."/>
            <person name="Santamaria R.I."/>
            <person name="Perez-Carrascal O.M."/>
            <person name="Juarez S."/>
            <person name="Lozano L."/>
            <person name="Martinez-Flores I."/>
            <person name="Martinez-Romero E."/>
            <person name="Cevallos M."/>
            <person name="Romero D."/>
            <person name="Davila G."/>
            <person name="Gonzalez V."/>
        </authorList>
    </citation>
    <scope>NUCLEOTIDE SEQUENCE [LARGE SCALE GENOMIC DNA]</scope>
    <source>
        <strain evidence="3 4">8C-3</strain>
    </source>
</reference>
<gene>
    <name evidence="3" type="ORF">AM571_CH01423</name>
</gene>
<dbReference type="InterPro" id="IPR046454">
    <property type="entry name" value="GpA_endonuclease"/>
</dbReference>
<evidence type="ECO:0000259" key="1">
    <source>
        <dbReference type="Pfam" id="PF05876"/>
    </source>
</evidence>
<feature type="domain" description="Terminase large subunit GpA endonuclease" evidence="2">
    <location>
        <begin position="302"/>
        <end position="612"/>
    </location>
</feature>